<feature type="transmembrane region" description="Helical" evidence="7">
    <location>
        <begin position="462"/>
        <end position="486"/>
    </location>
</feature>
<comment type="subcellular location">
    <subcellularLocation>
        <location evidence="1">Membrane</location>
        <topology evidence="1">Multi-pass membrane protein</topology>
    </subcellularLocation>
</comment>
<feature type="domain" description="Amino acid transporter transmembrane" evidence="8">
    <location>
        <begin position="358"/>
        <end position="697"/>
    </location>
</feature>
<dbReference type="OrthoDB" id="1684102at2759"/>
<dbReference type="PANTHER" id="PTHR22950:SF666">
    <property type="entry name" value="VACUOLAR AMINO ACID TRANSPORTER 4"/>
    <property type="match status" value="1"/>
</dbReference>
<feature type="transmembrane region" description="Helical" evidence="7">
    <location>
        <begin position="574"/>
        <end position="594"/>
    </location>
</feature>
<feature type="region of interest" description="Disordered" evidence="6">
    <location>
        <begin position="69"/>
        <end position="141"/>
    </location>
</feature>
<comment type="caution">
    <text evidence="9">The sequence shown here is derived from an EMBL/GenBank/DDBJ whole genome shotgun (WGS) entry which is preliminary data.</text>
</comment>
<evidence type="ECO:0000256" key="5">
    <source>
        <dbReference type="ARBA" id="ARBA00023136"/>
    </source>
</evidence>
<dbReference type="InterPro" id="IPR013057">
    <property type="entry name" value="AA_transpt_TM"/>
</dbReference>
<evidence type="ECO:0000256" key="1">
    <source>
        <dbReference type="ARBA" id="ARBA00004141"/>
    </source>
</evidence>
<reference evidence="9" key="1">
    <citation type="submission" date="2023-04" db="EMBL/GenBank/DDBJ databases">
        <title>Ambrosiozyma monospora NBRC 1965.</title>
        <authorList>
            <person name="Ichikawa N."/>
            <person name="Sato H."/>
            <person name="Tonouchi N."/>
        </authorList>
    </citation>
    <scope>NUCLEOTIDE SEQUENCE</scope>
    <source>
        <strain evidence="9">NBRC 1965</strain>
    </source>
</reference>
<dbReference type="Pfam" id="PF01490">
    <property type="entry name" value="Aa_trans"/>
    <property type="match status" value="1"/>
</dbReference>
<feature type="compositionally biased region" description="Low complexity" evidence="6">
    <location>
        <begin position="95"/>
        <end position="107"/>
    </location>
</feature>
<keyword evidence="5 7" id="KW-0472">Membrane</keyword>
<evidence type="ECO:0000256" key="7">
    <source>
        <dbReference type="SAM" id="Phobius"/>
    </source>
</evidence>
<name>A0A9W6YMP0_AMBMO</name>
<dbReference type="GO" id="GO:0005302">
    <property type="term" value="F:L-tyrosine transmembrane transporter activity"/>
    <property type="evidence" value="ECO:0007669"/>
    <property type="project" value="TreeGrafter"/>
</dbReference>
<sequence length="698" mass="76478">MPFTVIHTTTYKIQSEITMASSRRSSSRSIPLEYQHGLQRHHMSDTSRRASMIKLASSPSPAMNINNATPPNASGMQNYLKRQGSSSSSVIQDDPLTTGTPNNNTPTFHRGRSFVASATGGRFQNSPNSIGNNNSFDSSNPLLANNNNNNNSINYGSVSLDEPSLVRNLARHLPSDSEHSLQSPGGDIIRDLYVIPQKMSTSPNGSGSFIMTSTGTTGYTSNNTAVINGNGTQQPPPLRRSKSLTGNDVLGERRGSMASQLRVPGGFRRDFIIQKHTRFGYDINPPNILTKNFLEFLSIYGHFAGEDLEDEDFLACDIHDYKTSDEESGLLSSAASISSGDQLQRPQVKHKPDKPKGTASTLKSFFLLLKGFVGTGVLFLPKAFYNGGLLMSIGLLLVFAILSYWCYLILVETKVKIGVSSFGDIGLTIYGKPMKVLILMSIVLSQIGFVAAYIVFTAENIHAFFINVFHLKISIATIVCAEAIILMPMSLIRNITKLSLAALLANIFILSGILTIVYFATEDLISWGVSPSIQYFNEDNWSLFIGVAIFAFEGIGLIIPVQESMKYPEQYPKVLFAVIFVCSVLFIGVGSLGYSTYGDNVKTVVILNLPQDSIAVNSIQFFYALAIMLSVPLQLLPAVRIMETRLFKRRESGKSDPTTKWLKNFFRILTVAVTATIAYLGSENLDQFVSFVGSFAFA</sequence>
<feature type="transmembrane region" description="Helical" evidence="7">
    <location>
        <begin position="498"/>
        <end position="521"/>
    </location>
</feature>
<evidence type="ECO:0000313" key="9">
    <source>
        <dbReference type="EMBL" id="GMG20499.1"/>
    </source>
</evidence>
<evidence type="ECO:0000256" key="4">
    <source>
        <dbReference type="ARBA" id="ARBA00022989"/>
    </source>
</evidence>
<evidence type="ECO:0000313" key="10">
    <source>
        <dbReference type="Proteomes" id="UP001165063"/>
    </source>
</evidence>
<gene>
    <name evidence="9" type="ORF">Amon01_000127500</name>
</gene>
<dbReference type="AlphaFoldDB" id="A0A9W6YMP0"/>
<accession>A0A9W6YMP0</accession>
<evidence type="ECO:0000259" key="8">
    <source>
        <dbReference type="Pfam" id="PF01490"/>
    </source>
</evidence>
<feature type="transmembrane region" description="Helical" evidence="7">
    <location>
        <begin position="541"/>
        <end position="562"/>
    </location>
</feature>
<dbReference type="EMBL" id="BSXU01000385">
    <property type="protein sequence ID" value="GMG20499.1"/>
    <property type="molecule type" value="Genomic_DNA"/>
</dbReference>
<dbReference type="PANTHER" id="PTHR22950">
    <property type="entry name" value="AMINO ACID TRANSPORTER"/>
    <property type="match status" value="1"/>
</dbReference>
<evidence type="ECO:0000256" key="6">
    <source>
        <dbReference type="SAM" id="MobiDB-lite"/>
    </source>
</evidence>
<feature type="transmembrane region" description="Helical" evidence="7">
    <location>
        <begin position="614"/>
        <end position="640"/>
    </location>
</feature>
<keyword evidence="3 7" id="KW-0812">Transmembrane</keyword>
<feature type="transmembrane region" description="Helical" evidence="7">
    <location>
        <begin position="436"/>
        <end position="456"/>
    </location>
</feature>
<comment type="similarity">
    <text evidence="2">Belongs to the amino acid/polyamine transporter 2 family.</text>
</comment>
<organism evidence="9 10">
    <name type="scientific">Ambrosiozyma monospora</name>
    <name type="common">Yeast</name>
    <name type="synonym">Endomycopsis monosporus</name>
    <dbReference type="NCBI Taxonomy" id="43982"/>
    <lineage>
        <taxon>Eukaryota</taxon>
        <taxon>Fungi</taxon>
        <taxon>Dikarya</taxon>
        <taxon>Ascomycota</taxon>
        <taxon>Saccharomycotina</taxon>
        <taxon>Pichiomycetes</taxon>
        <taxon>Pichiales</taxon>
        <taxon>Pichiaceae</taxon>
        <taxon>Ambrosiozyma</taxon>
    </lineage>
</organism>
<evidence type="ECO:0000256" key="2">
    <source>
        <dbReference type="ARBA" id="ARBA00008066"/>
    </source>
</evidence>
<feature type="region of interest" description="Disordered" evidence="6">
    <location>
        <begin position="337"/>
        <end position="357"/>
    </location>
</feature>
<feature type="transmembrane region" description="Helical" evidence="7">
    <location>
        <begin position="390"/>
        <end position="410"/>
    </location>
</feature>
<feature type="region of interest" description="Disordered" evidence="6">
    <location>
        <begin position="230"/>
        <end position="250"/>
    </location>
</feature>
<keyword evidence="4 7" id="KW-1133">Transmembrane helix</keyword>
<dbReference type="GO" id="GO:0005774">
    <property type="term" value="C:vacuolar membrane"/>
    <property type="evidence" value="ECO:0007669"/>
    <property type="project" value="TreeGrafter"/>
</dbReference>
<protein>
    <submittedName>
        <fullName evidence="9">Unnamed protein product</fullName>
    </submittedName>
</protein>
<feature type="transmembrane region" description="Helical" evidence="7">
    <location>
        <begin position="661"/>
        <end position="681"/>
    </location>
</feature>
<evidence type="ECO:0000256" key="3">
    <source>
        <dbReference type="ARBA" id="ARBA00022692"/>
    </source>
</evidence>
<feature type="compositionally biased region" description="Polar residues" evidence="6">
    <location>
        <begin position="122"/>
        <end position="141"/>
    </location>
</feature>
<keyword evidence="10" id="KW-1185">Reference proteome</keyword>
<proteinExistence type="inferred from homology"/>
<dbReference type="Proteomes" id="UP001165063">
    <property type="component" value="Unassembled WGS sequence"/>
</dbReference>